<keyword evidence="2" id="KW-1185">Reference proteome</keyword>
<evidence type="ECO:0000313" key="2">
    <source>
        <dbReference type="Proteomes" id="UP000482800"/>
    </source>
</evidence>
<proteinExistence type="predicted"/>
<organism evidence="1 2">
    <name type="scientific">Phytohabitans houttuyneae</name>
    <dbReference type="NCBI Taxonomy" id="1076126"/>
    <lineage>
        <taxon>Bacteria</taxon>
        <taxon>Bacillati</taxon>
        <taxon>Actinomycetota</taxon>
        <taxon>Actinomycetes</taxon>
        <taxon>Micromonosporales</taxon>
        <taxon>Micromonosporaceae</taxon>
    </lineage>
</organism>
<accession>A0A6V8KKY6</accession>
<reference evidence="1 2" key="1">
    <citation type="submission" date="2020-03" db="EMBL/GenBank/DDBJ databases">
        <title>Whole genome shotgun sequence of Phytohabitans houttuyneae NBRC 108639.</title>
        <authorList>
            <person name="Komaki H."/>
            <person name="Tamura T."/>
        </authorList>
    </citation>
    <scope>NUCLEOTIDE SEQUENCE [LARGE SCALE GENOMIC DNA]</scope>
    <source>
        <strain evidence="1 2">NBRC 108639</strain>
    </source>
</reference>
<sequence>MLWRGGRSPPILAASEKREVRMSRRARTWLLAVLTAATTGTAVLLATAAQAGIQGSG</sequence>
<dbReference type="Proteomes" id="UP000482800">
    <property type="component" value="Unassembled WGS sequence"/>
</dbReference>
<comment type="caution">
    <text evidence="1">The sequence shown here is derived from an EMBL/GenBank/DDBJ whole genome shotgun (WGS) entry which is preliminary data.</text>
</comment>
<evidence type="ECO:0000313" key="1">
    <source>
        <dbReference type="EMBL" id="GFJ82829.1"/>
    </source>
</evidence>
<dbReference type="AlphaFoldDB" id="A0A6V8KKY6"/>
<gene>
    <name evidence="1" type="ORF">Phou_070090</name>
</gene>
<protein>
    <submittedName>
        <fullName evidence="1">Uncharacterized protein</fullName>
    </submittedName>
</protein>
<dbReference type="EMBL" id="BLPF01000002">
    <property type="protein sequence ID" value="GFJ82829.1"/>
    <property type="molecule type" value="Genomic_DNA"/>
</dbReference>
<name>A0A6V8KKY6_9ACTN</name>
<reference evidence="1 2" key="2">
    <citation type="submission" date="2020-03" db="EMBL/GenBank/DDBJ databases">
        <authorList>
            <person name="Ichikawa N."/>
            <person name="Kimura A."/>
            <person name="Kitahashi Y."/>
            <person name="Uohara A."/>
        </authorList>
    </citation>
    <scope>NUCLEOTIDE SEQUENCE [LARGE SCALE GENOMIC DNA]</scope>
    <source>
        <strain evidence="1 2">NBRC 108639</strain>
    </source>
</reference>